<reference evidence="2 3" key="1">
    <citation type="submission" date="2021-06" db="EMBL/GenBank/DDBJ databases">
        <title>Draft genome sequence of a glucan synthesizing Apilactobacillus waqareii isolate HBW1.</title>
        <authorList>
            <person name="Anwar M.A."/>
        </authorList>
    </citation>
    <scope>NUCLEOTIDE SEQUENCE [LARGE SCALE GENOMIC DNA]</scope>
    <source>
        <strain evidence="2 3">HBW1</strain>
    </source>
</reference>
<dbReference type="EMBL" id="JAHQYH010000006">
    <property type="protein sequence ID" value="MBV0915300.1"/>
    <property type="molecule type" value="Genomic_DNA"/>
</dbReference>
<protein>
    <submittedName>
        <fullName evidence="2">Uncharacterized protein</fullName>
    </submittedName>
</protein>
<comment type="caution">
    <text evidence="2">The sequence shown here is derived from an EMBL/GenBank/DDBJ whole genome shotgun (WGS) entry which is preliminary data.</text>
</comment>
<accession>A0ABS6M530</accession>
<keyword evidence="1" id="KW-0175">Coiled coil</keyword>
<name>A0ABS6M530_9LACO</name>
<gene>
    <name evidence="2" type="ORF">KTJ72_05245</name>
</gene>
<evidence type="ECO:0000313" key="2">
    <source>
        <dbReference type="EMBL" id="MBV0915300.1"/>
    </source>
</evidence>
<sequence length="117" mass="13737">MDTEELINQYKDLMEEKKGINTLEKLLDKAMSQLNDYKDLENKLFDEAEKFDDLEGMKKIHRELNGIRDEIVSTAGQQDDLQAHKENFQQRMDIFKKLVKSSGTTLTELKSLIKERK</sequence>
<feature type="coiled-coil region" evidence="1">
    <location>
        <begin position="13"/>
        <end position="43"/>
    </location>
</feature>
<evidence type="ECO:0000313" key="3">
    <source>
        <dbReference type="Proteomes" id="UP000751196"/>
    </source>
</evidence>
<dbReference type="Proteomes" id="UP000751196">
    <property type="component" value="Unassembled WGS sequence"/>
</dbReference>
<dbReference type="RefSeq" id="WP_217304297.1">
    <property type="nucleotide sequence ID" value="NZ_JAHQYH010000006.1"/>
</dbReference>
<evidence type="ECO:0000256" key="1">
    <source>
        <dbReference type="SAM" id="Coils"/>
    </source>
</evidence>
<proteinExistence type="predicted"/>
<keyword evidence="3" id="KW-1185">Reference proteome</keyword>
<organism evidence="2 3">
    <name type="scientific">Apilactobacillus waqarii</name>
    <dbReference type="NCBI Taxonomy" id="2851006"/>
    <lineage>
        <taxon>Bacteria</taxon>
        <taxon>Bacillati</taxon>
        <taxon>Bacillota</taxon>
        <taxon>Bacilli</taxon>
        <taxon>Lactobacillales</taxon>
        <taxon>Lactobacillaceae</taxon>
        <taxon>Apilactobacillus</taxon>
    </lineage>
</organism>